<dbReference type="EMBL" id="BSXT01002734">
    <property type="protein sequence ID" value="GMF50608.1"/>
    <property type="molecule type" value="Genomic_DNA"/>
</dbReference>
<feature type="compositionally biased region" description="Low complexity" evidence="1">
    <location>
        <begin position="224"/>
        <end position="233"/>
    </location>
</feature>
<feature type="compositionally biased region" description="Basic residues" evidence="1">
    <location>
        <begin position="110"/>
        <end position="131"/>
    </location>
</feature>
<dbReference type="AlphaFoldDB" id="A0A9W7D458"/>
<evidence type="ECO:0000313" key="2">
    <source>
        <dbReference type="EMBL" id="GMF50608.1"/>
    </source>
</evidence>
<proteinExistence type="predicted"/>
<feature type="compositionally biased region" description="Basic and acidic residues" evidence="1">
    <location>
        <begin position="85"/>
        <end position="98"/>
    </location>
</feature>
<protein>
    <submittedName>
        <fullName evidence="2">Unnamed protein product</fullName>
    </submittedName>
</protein>
<accession>A0A9W7D458</accession>
<evidence type="ECO:0000313" key="3">
    <source>
        <dbReference type="Proteomes" id="UP001165121"/>
    </source>
</evidence>
<keyword evidence="3" id="KW-1185">Reference proteome</keyword>
<name>A0A9W7D458_9STRA</name>
<feature type="region of interest" description="Disordered" evidence="1">
    <location>
        <begin position="85"/>
        <end position="257"/>
    </location>
</feature>
<comment type="caution">
    <text evidence="2">The sequence shown here is derived from an EMBL/GenBank/DDBJ whole genome shotgun (WGS) entry which is preliminary data.</text>
</comment>
<feature type="compositionally biased region" description="Polar residues" evidence="1">
    <location>
        <begin position="375"/>
        <end position="385"/>
    </location>
</feature>
<evidence type="ECO:0000256" key="1">
    <source>
        <dbReference type="SAM" id="MobiDB-lite"/>
    </source>
</evidence>
<feature type="compositionally biased region" description="Polar residues" evidence="1">
    <location>
        <begin position="213"/>
        <end position="223"/>
    </location>
</feature>
<feature type="compositionally biased region" description="Basic residues" evidence="1">
    <location>
        <begin position="234"/>
        <end position="246"/>
    </location>
</feature>
<dbReference type="Proteomes" id="UP001165121">
    <property type="component" value="Unassembled WGS sequence"/>
</dbReference>
<gene>
    <name evidence="2" type="ORF">Pfra01_002023600</name>
</gene>
<reference evidence="2" key="1">
    <citation type="submission" date="2023-04" db="EMBL/GenBank/DDBJ databases">
        <title>Phytophthora fragariaefolia NBRC 109709.</title>
        <authorList>
            <person name="Ichikawa N."/>
            <person name="Sato H."/>
            <person name="Tonouchi N."/>
        </authorList>
    </citation>
    <scope>NUCLEOTIDE SEQUENCE</scope>
    <source>
        <strain evidence="2">NBRC 109709</strain>
    </source>
</reference>
<feature type="region of interest" description="Disordered" evidence="1">
    <location>
        <begin position="375"/>
        <end position="397"/>
    </location>
</feature>
<sequence length="397" mass="42813">MRPSDGRRSTMKAHQVRGTFPIKTKFTGGDKYPGTGRYRVDGTVTDLIDMGALLLLPSSKTINWVFLGQLSGFLFPGGNVYWPPDDPRTAKMPKDHHPPTPGLIGQGPRSNKKSKKTPPRGGGKRHGKATNKHTQEHPPADDSIQDSTATYRQPSEEFPGDCPPNPKCRPHGPNQINSTSPRRSPEECNPRPPTGTQGEKTLSAPTDDRSTPSDEATTVKTEVTSSNPTPSGSTKKKSRSSLKKLKGPGSDAGDRGDAATIAEDQLEDAIYRNDLAAFMKEDPVMKIVRSKLIGSALLGPVTTPPTMNNKQDAAKTMLHMLKEAGYPPSAFDAHELFDLELKMIVRSLQNLFDKLAPLLGTASSSETETLMNTQAAERMTGSSPHASAHASDGIGNF</sequence>
<organism evidence="2 3">
    <name type="scientific">Phytophthora fragariaefolia</name>
    <dbReference type="NCBI Taxonomy" id="1490495"/>
    <lineage>
        <taxon>Eukaryota</taxon>
        <taxon>Sar</taxon>
        <taxon>Stramenopiles</taxon>
        <taxon>Oomycota</taxon>
        <taxon>Peronosporomycetes</taxon>
        <taxon>Peronosporales</taxon>
        <taxon>Peronosporaceae</taxon>
        <taxon>Phytophthora</taxon>
    </lineage>
</organism>
<feature type="compositionally biased region" description="Polar residues" evidence="1">
    <location>
        <begin position="194"/>
        <end position="204"/>
    </location>
</feature>